<dbReference type="OrthoDB" id="9786526at2"/>
<keyword evidence="4" id="KW-0238">DNA-binding</keyword>
<keyword evidence="3" id="KW-0805">Transcription regulation</keyword>
<dbReference type="AlphaFoldDB" id="A0A380W342"/>
<sequence>MDRLEAMSILVASAEAGSFSAAGRQLGVPLPTVSRKVAELEAHLNTRLLVRSTRKLSLTQAGLAYIAACKRILEQVDEAESQASGEYTVPRGILTMTAPIVFGRLHVIPVVNEFLASFAQISVQLMLSDHTVNIVDEHIDLAVRIGMLPDSTLIATKVGEIRPVVCGSPEYFAAHGVPKTPGDLADHMCVTYTALASGMTWIFNPRGKAPKSVRPYCRLKINTAEAAIDAAIASVGVTNVLSYQVARAVAAGKLKLILEDYEPDPIPVHLVHTGQAILPLKLRRFMEFAASRLRKSLAADLAKVSAPKSGPKPKK</sequence>
<accession>A0A380W342</accession>
<dbReference type="PROSITE" id="PS50931">
    <property type="entry name" value="HTH_LYSR"/>
    <property type="match status" value="1"/>
</dbReference>
<comment type="function">
    <text evidence="1">NodD regulates the expression of the nodABCFE genes which encode other nodulation proteins. NodD is also a negative regulator of its own expression. Binds flavonoids as inducers.</text>
</comment>
<dbReference type="Pfam" id="PF00126">
    <property type="entry name" value="HTH_1"/>
    <property type="match status" value="1"/>
</dbReference>
<dbReference type="SUPFAM" id="SSF46785">
    <property type="entry name" value="Winged helix' DNA-binding domain"/>
    <property type="match status" value="1"/>
</dbReference>
<name>A0A380W342_AFIFE</name>
<dbReference type="SUPFAM" id="SSF53850">
    <property type="entry name" value="Periplasmic binding protein-like II"/>
    <property type="match status" value="1"/>
</dbReference>
<dbReference type="InterPro" id="IPR058163">
    <property type="entry name" value="LysR-type_TF_proteobact-type"/>
</dbReference>
<comment type="similarity">
    <text evidence="2">Belongs to the LysR transcriptional regulatory family.</text>
</comment>
<dbReference type="RefSeq" id="WP_002718150.1">
    <property type="nucleotide sequence ID" value="NZ_UFSI01000001.1"/>
</dbReference>
<evidence type="ECO:0000256" key="3">
    <source>
        <dbReference type="ARBA" id="ARBA00023015"/>
    </source>
</evidence>
<dbReference type="PANTHER" id="PTHR30537:SF5">
    <property type="entry name" value="HTH-TYPE TRANSCRIPTIONAL ACTIVATOR TTDR-RELATED"/>
    <property type="match status" value="1"/>
</dbReference>
<dbReference type="GO" id="GO:0043565">
    <property type="term" value="F:sequence-specific DNA binding"/>
    <property type="evidence" value="ECO:0007669"/>
    <property type="project" value="TreeGrafter"/>
</dbReference>
<dbReference type="PANTHER" id="PTHR30537">
    <property type="entry name" value="HTH-TYPE TRANSCRIPTIONAL REGULATOR"/>
    <property type="match status" value="1"/>
</dbReference>
<evidence type="ECO:0000256" key="5">
    <source>
        <dbReference type="ARBA" id="ARBA00023163"/>
    </source>
</evidence>
<evidence type="ECO:0000313" key="7">
    <source>
        <dbReference type="EMBL" id="SUU83371.1"/>
    </source>
</evidence>
<dbReference type="GO" id="GO:0006351">
    <property type="term" value="P:DNA-templated transcription"/>
    <property type="evidence" value="ECO:0007669"/>
    <property type="project" value="TreeGrafter"/>
</dbReference>
<evidence type="ECO:0000256" key="4">
    <source>
        <dbReference type="ARBA" id="ARBA00023125"/>
    </source>
</evidence>
<dbReference type="Gene3D" id="3.40.190.290">
    <property type="match status" value="1"/>
</dbReference>
<dbReference type="InterPro" id="IPR036388">
    <property type="entry name" value="WH-like_DNA-bd_sf"/>
</dbReference>
<dbReference type="InterPro" id="IPR036390">
    <property type="entry name" value="WH_DNA-bd_sf"/>
</dbReference>
<dbReference type="Pfam" id="PF03466">
    <property type="entry name" value="LysR_substrate"/>
    <property type="match status" value="1"/>
</dbReference>
<dbReference type="Proteomes" id="UP000254343">
    <property type="component" value="Unassembled WGS sequence"/>
</dbReference>
<dbReference type="FunFam" id="1.10.10.10:FF:000001">
    <property type="entry name" value="LysR family transcriptional regulator"/>
    <property type="match status" value="1"/>
</dbReference>
<dbReference type="InterPro" id="IPR005119">
    <property type="entry name" value="LysR_subst-bd"/>
</dbReference>
<dbReference type="EMBL" id="UIGB01000001">
    <property type="protein sequence ID" value="SUU83371.1"/>
    <property type="molecule type" value="Genomic_DNA"/>
</dbReference>
<dbReference type="GO" id="GO:0003700">
    <property type="term" value="F:DNA-binding transcription factor activity"/>
    <property type="evidence" value="ECO:0007669"/>
    <property type="project" value="InterPro"/>
</dbReference>
<feature type="domain" description="HTH lysR-type" evidence="6">
    <location>
        <begin position="1"/>
        <end position="59"/>
    </location>
</feature>
<protein>
    <submittedName>
        <fullName evidence="7">D-malate degradation protein R</fullName>
    </submittedName>
</protein>
<dbReference type="CDD" id="cd08471">
    <property type="entry name" value="PBP2_CrgA_like_2"/>
    <property type="match status" value="1"/>
</dbReference>
<gene>
    <name evidence="7" type="primary">dmlR_1</name>
    <name evidence="7" type="ORF">NCTC12722_00535</name>
</gene>
<keyword evidence="5" id="KW-0804">Transcription</keyword>
<dbReference type="InterPro" id="IPR000847">
    <property type="entry name" value="LysR_HTH_N"/>
</dbReference>
<reference evidence="7 8" key="1">
    <citation type="submission" date="2018-06" db="EMBL/GenBank/DDBJ databases">
        <authorList>
            <consortium name="Pathogen Informatics"/>
            <person name="Doyle S."/>
        </authorList>
    </citation>
    <scope>NUCLEOTIDE SEQUENCE [LARGE SCALE GENOMIC DNA]</scope>
    <source>
        <strain evidence="7 8">NCTC12722</strain>
    </source>
</reference>
<organism evidence="7 8">
    <name type="scientific">Afipia felis</name>
    <name type="common">Cat scratch disease bacillus</name>
    <dbReference type="NCBI Taxonomy" id="1035"/>
    <lineage>
        <taxon>Bacteria</taxon>
        <taxon>Pseudomonadati</taxon>
        <taxon>Pseudomonadota</taxon>
        <taxon>Alphaproteobacteria</taxon>
        <taxon>Hyphomicrobiales</taxon>
        <taxon>Nitrobacteraceae</taxon>
        <taxon>Afipia</taxon>
    </lineage>
</organism>
<evidence type="ECO:0000259" key="6">
    <source>
        <dbReference type="PROSITE" id="PS50931"/>
    </source>
</evidence>
<evidence type="ECO:0000313" key="8">
    <source>
        <dbReference type="Proteomes" id="UP000254343"/>
    </source>
</evidence>
<proteinExistence type="inferred from homology"/>
<evidence type="ECO:0000256" key="1">
    <source>
        <dbReference type="ARBA" id="ARBA00003502"/>
    </source>
</evidence>
<dbReference type="Gene3D" id="1.10.10.10">
    <property type="entry name" value="Winged helix-like DNA-binding domain superfamily/Winged helix DNA-binding domain"/>
    <property type="match status" value="1"/>
</dbReference>
<evidence type="ECO:0000256" key="2">
    <source>
        <dbReference type="ARBA" id="ARBA00009437"/>
    </source>
</evidence>